<evidence type="ECO:0000313" key="2">
    <source>
        <dbReference type="EMBL" id="CDI04340.1"/>
    </source>
</evidence>
<feature type="region of interest" description="Disordered" evidence="1">
    <location>
        <begin position="1"/>
        <end position="22"/>
    </location>
</feature>
<evidence type="ECO:0000313" key="3">
    <source>
        <dbReference type="Proteomes" id="UP000035760"/>
    </source>
</evidence>
<protein>
    <submittedName>
        <fullName evidence="2">Uncharacterized protein</fullName>
    </submittedName>
</protein>
<reference evidence="2" key="2">
    <citation type="submission" date="2014-03" db="EMBL/GenBank/DDBJ databases">
        <title>Candidatus Competibacter-lineage genomes retrieved from metagenomes reveal functional metabolic diversity.</title>
        <authorList>
            <person name="McIlroy S.J."/>
            <person name="Albertsen M."/>
            <person name="Andresen E.K."/>
            <person name="Saunders A.M."/>
            <person name="Kristiansen R."/>
            <person name="Stokholm-Bjerregaard M."/>
            <person name="Nielsen K.L."/>
            <person name="Nielsen P.H."/>
        </authorList>
    </citation>
    <scope>NUCLEOTIDE SEQUENCE</scope>
    <source>
        <strain evidence="2">Run_A_D11</strain>
    </source>
</reference>
<dbReference type="Proteomes" id="UP000035760">
    <property type="component" value="Unassembled WGS sequence"/>
</dbReference>
<name>W6MCU4_9GAMM</name>
<organism evidence="2 3">
    <name type="scientific">Candidatus Competibacter denitrificans Run_A_D11</name>
    <dbReference type="NCBI Taxonomy" id="1400863"/>
    <lineage>
        <taxon>Bacteria</taxon>
        <taxon>Pseudomonadati</taxon>
        <taxon>Pseudomonadota</taxon>
        <taxon>Gammaproteobacteria</taxon>
        <taxon>Candidatus Competibacteraceae</taxon>
        <taxon>Candidatus Competibacter</taxon>
    </lineage>
</organism>
<sequence>MHGSSFNEKRTHHAPRGRGCPRWGYLEKSVMLTVSVLLETAMPDDEREPLYQVDHQCSTGQRRAGITTALGFTASGFAWSVSARSMTWRPRGESARAAFKITDWRWPKTGHVRWNGTR</sequence>
<evidence type="ECO:0000256" key="1">
    <source>
        <dbReference type="SAM" id="MobiDB-lite"/>
    </source>
</evidence>
<proteinExistence type="predicted"/>
<gene>
    <name evidence="2" type="ORF">BN873_950023</name>
</gene>
<reference evidence="2" key="1">
    <citation type="submission" date="2013-07" db="EMBL/GenBank/DDBJ databases">
        <authorList>
            <person name="McIlroy S."/>
        </authorList>
    </citation>
    <scope>NUCLEOTIDE SEQUENCE [LARGE SCALE GENOMIC DNA]</scope>
    <source>
        <strain evidence="2">Run_A_D11</strain>
    </source>
</reference>
<keyword evidence="3" id="KW-1185">Reference proteome</keyword>
<comment type="caution">
    <text evidence="2">The sequence shown here is derived from an EMBL/GenBank/DDBJ whole genome shotgun (WGS) entry which is preliminary data.</text>
</comment>
<dbReference type="EMBL" id="CBTJ020000108">
    <property type="protein sequence ID" value="CDI04340.1"/>
    <property type="molecule type" value="Genomic_DNA"/>
</dbReference>
<dbReference type="STRING" id="1400863.BN873_950023"/>
<dbReference type="AlphaFoldDB" id="W6MCU4"/>
<accession>W6MCU4</accession>